<dbReference type="AlphaFoldDB" id="A0A5B9EC18"/>
<dbReference type="GO" id="GO:0009055">
    <property type="term" value="F:electron transfer activity"/>
    <property type="evidence" value="ECO:0007669"/>
    <property type="project" value="InterPro"/>
</dbReference>
<protein>
    <recommendedName>
        <fullName evidence="12">Methylamine utilization protein MauG</fullName>
    </recommendedName>
</protein>
<dbReference type="PANTHER" id="PTHR30600">
    <property type="entry name" value="CYTOCHROME C PEROXIDASE-RELATED"/>
    <property type="match status" value="1"/>
</dbReference>
<dbReference type="PROSITE" id="PS51007">
    <property type="entry name" value="CYTC"/>
    <property type="match status" value="1"/>
</dbReference>
<organism evidence="16 17">
    <name type="scientific">Terriglobus albidus</name>
    <dbReference type="NCBI Taxonomy" id="1592106"/>
    <lineage>
        <taxon>Bacteria</taxon>
        <taxon>Pseudomonadati</taxon>
        <taxon>Acidobacteriota</taxon>
        <taxon>Terriglobia</taxon>
        <taxon>Terriglobales</taxon>
        <taxon>Acidobacteriaceae</taxon>
        <taxon>Terriglobus</taxon>
    </lineage>
</organism>
<reference evidence="16 17" key="1">
    <citation type="submission" date="2019-08" db="EMBL/GenBank/DDBJ databases">
        <title>Complete genome sequence of Terriglobus albidus strain ORNL.</title>
        <authorList>
            <person name="Podar M."/>
        </authorList>
    </citation>
    <scope>NUCLEOTIDE SEQUENCE [LARGE SCALE GENOMIC DNA]</scope>
    <source>
        <strain evidence="16 17">ORNL</strain>
    </source>
</reference>
<dbReference type="GO" id="GO:0042597">
    <property type="term" value="C:periplasmic space"/>
    <property type="evidence" value="ECO:0007669"/>
    <property type="project" value="UniProtKB-SubCell"/>
</dbReference>
<feature type="binding site" description="covalent" evidence="13">
    <location>
        <position position="80"/>
    </location>
    <ligand>
        <name>heme c</name>
        <dbReference type="ChEBI" id="CHEBI:61717"/>
        <label>1</label>
    </ligand>
</feature>
<evidence type="ECO:0000256" key="12">
    <source>
        <dbReference type="ARBA" id="ARBA00073576"/>
    </source>
</evidence>
<keyword evidence="17" id="KW-1185">Reference proteome</keyword>
<dbReference type="KEGG" id="talb:FTW19_11975"/>
<gene>
    <name evidence="16" type="ORF">FTW19_11975</name>
</gene>
<keyword evidence="4 13" id="KW-0349">Heme</keyword>
<keyword evidence="6" id="KW-0732">Signal</keyword>
<evidence type="ECO:0000256" key="11">
    <source>
        <dbReference type="ARBA" id="ARBA00058991"/>
    </source>
</evidence>
<evidence type="ECO:0000256" key="5">
    <source>
        <dbReference type="ARBA" id="ARBA00022723"/>
    </source>
</evidence>
<evidence type="ECO:0000256" key="7">
    <source>
        <dbReference type="ARBA" id="ARBA00022764"/>
    </source>
</evidence>
<evidence type="ECO:0000313" key="17">
    <source>
        <dbReference type="Proteomes" id="UP000321820"/>
    </source>
</evidence>
<comment type="function">
    <text evidence="11">Involved in methylamine metabolism. Essential for the maturation of the beta subunit of MADH, presumably via a step in the biosynthesis of tryptophan tryptophylquinone (TTQ), the cofactor of MADH.</text>
</comment>
<sequence>MPSPRTLTCLAILPLLLAGCRSRTQDNPVGKPIAIKAPLGLPPVPVPVDNPVTADSVELGRRLFYDKRLSSDNSLACAHCHDPKFYFTDGLRLSKGVNDQLGVRNAPTLLNSAYMPFQFWDGRAISLEQQSVGPIANPVEMNNAKHEIFLDKLKDDAEYPKMFRKVYGSKEINLVRVEKSLASFERTLLSGNSAFDRFQYGGDQSALTPAQLRGLAVFLNPAGGNCASCHTIGPKDALFTDGKFHNIGQGVNGDGDFTDIGRYHETRVETDKGAFKTPTLRNIAETAPYMHDGSIKTLAAVVDFYAGQGNSNPYLDPEIRKIHLSPQDRRDLVEFLNALTGDLPPNSGPPAK</sequence>
<feature type="binding site" description="covalent" evidence="13">
    <location>
        <position position="226"/>
    </location>
    <ligand>
        <name>heme c</name>
        <dbReference type="ChEBI" id="CHEBI:61717"/>
        <label>2</label>
    </ligand>
</feature>
<evidence type="ECO:0000256" key="13">
    <source>
        <dbReference type="PIRSR" id="PIRSR000294-1"/>
    </source>
</evidence>
<comment type="pathway">
    <text evidence="2">One-carbon metabolism; methylamine degradation.</text>
</comment>
<evidence type="ECO:0000256" key="1">
    <source>
        <dbReference type="ARBA" id="ARBA00004418"/>
    </source>
</evidence>
<feature type="binding site" description="axial binding residue" evidence="14">
    <location>
        <position position="81"/>
    </location>
    <ligand>
        <name>heme c</name>
        <dbReference type="ChEBI" id="CHEBI:61717"/>
        <label>1</label>
    </ligand>
    <ligandPart>
        <name>Fe</name>
        <dbReference type="ChEBI" id="CHEBI:18248"/>
    </ligandPart>
</feature>
<keyword evidence="10 14" id="KW-0408">Iron</keyword>
<dbReference type="PIRSF" id="PIRSF000294">
    <property type="entry name" value="Cytochrome-c_peroxidase"/>
    <property type="match status" value="1"/>
</dbReference>
<evidence type="ECO:0000256" key="9">
    <source>
        <dbReference type="ARBA" id="ARBA00023002"/>
    </source>
</evidence>
<dbReference type="InterPro" id="IPR009056">
    <property type="entry name" value="Cyt_c-like_dom"/>
</dbReference>
<feature type="domain" description="Cytochrome c" evidence="15">
    <location>
        <begin position="209"/>
        <end position="340"/>
    </location>
</feature>
<dbReference type="InterPro" id="IPR051395">
    <property type="entry name" value="Cytochrome_c_Peroxidase/MauG"/>
</dbReference>
<keyword evidence="9" id="KW-0560">Oxidoreductase</keyword>
<dbReference type="PANTHER" id="PTHR30600:SF10">
    <property type="entry name" value="BLL6722 PROTEIN"/>
    <property type="match status" value="1"/>
</dbReference>
<dbReference type="OrthoDB" id="9772811at2"/>
<feature type="binding site" description="axial binding residue" evidence="14">
    <location>
        <position position="230"/>
    </location>
    <ligand>
        <name>heme c</name>
        <dbReference type="ChEBI" id="CHEBI:61717"/>
        <label>2</label>
    </ligand>
    <ligandPart>
        <name>Fe</name>
        <dbReference type="ChEBI" id="CHEBI:18248"/>
    </ligandPart>
</feature>
<evidence type="ECO:0000259" key="15">
    <source>
        <dbReference type="PROSITE" id="PS51007"/>
    </source>
</evidence>
<keyword evidence="5 14" id="KW-0479">Metal-binding</keyword>
<proteinExistence type="predicted"/>
<dbReference type="GO" id="GO:0046872">
    <property type="term" value="F:metal ion binding"/>
    <property type="evidence" value="ECO:0007669"/>
    <property type="project" value="UniProtKB-KW"/>
</dbReference>
<dbReference type="Proteomes" id="UP000321820">
    <property type="component" value="Chromosome"/>
</dbReference>
<evidence type="ECO:0000256" key="10">
    <source>
        <dbReference type="ARBA" id="ARBA00023004"/>
    </source>
</evidence>
<dbReference type="SUPFAM" id="SSF46626">
    <property type="entry name" value="Cytochrome c"/>
    <property type="match status" value="2"/>
</dbReference>
<dbReference type="Pfam" id="PF00034">
    <property type="entry name" value="Cytochrom_C"/>
    <property type="match status" value="1"/>
</dbReference>
<evidence type="ECO:0000256" key="8">
    <source>
        <dbReference type="ARBA" id="ARBA00022982"/>
    </source>
</evidence>
<dbReference type="FunFam" id="1.10.760.10:FF:000019">
    <property type="entry name" value="Di-heme cytochrome C peroxidase"/>
    <property type="match status" value="1"/>
</dbReference>
<evidence type="ECO:0000313" key="16">
    <source>
        <dbReference type="EMBL" id="QEE28655.1"/>
    </source>
</evidence>
<comment type="subcellular location">
    <subcellularLocation>
        <location evidence="1">Periplasm</location>
    </subcellularLocation>
</comment>
<evidence type="ECO:0000256" key="3">
    <source>
        <dbReference type="ARBA" id="ARBA00022448"/>
    </source>
</evidence>
<dbReference type="PROSITE" id="PS51257">
    <property type="entry name" value="PROKAR_LIPOPROTEIN"/>
    <property type="match status" value="1"/>
</dbReference>
<evidence type="ECO:0000256" key="2">
    <source>
        <dbReference type="ARBA" id="ARBA00004856"/>
    </source>
</evidence>
<keyword evidence="3" id="KW-0813">Transport</keyword>
<dbReference type="Gene3D" id="1.10.760.10">
    <property type="entry name" value="Cytochrome c-like domain"/>
    <property type="match status" value="2"/>
</dbReference>
<evidence type="ECO:0000256" key="14">
    <source>
        <dbReference type="PIRSR" id="PIRSR000294-2"/>
    </source>
</evidence>
<feature type="binding site" description="covalent" evidence="13">
    <location>
        <position position="77"/>
    </location>
    <ligand>
        <name>heme c</name>
        <dbReference type="ChEBI" id="CHEBI:61717"/>
        <label>1</label>
    </ligand>
</feature>
<dbReference type="InterPro" id="IPR026259">
    <property type="entry name" value="MauG/Cytc_peroxidase"/>
</dbReference>
<dbReference type="RefSeq" id="WP_147647845.1">
    <property type="nucleotide sequence ID" value="NZ_CP042806.1"/>
</dbReference>
<feature type="binding site" description="covalent" evidence="13">
    <location>
        <position position="229"/>
    </location>
    <ligand>
        <name>heme c</name>
        <dbReference type="ChEBI" id="CHEBI:61717"/>
        <label>2</label>
    </ligand>
</feature>
<dbReference type="Pfam" id="PF03150">
    <property type="entry name" value="CCP_MauG"/>
    <property type="match status" value="1"/>
</dbReference>
<dbReference type="GO" id="GO:0004130">
    <property type="term" value="F:cytochrome-c peroxidase activity"/>
    <property type="evidence" value="ECO:0007669"/>
    <property type="project" value="TreeGrafter"/>
</dbReference>
<evidence type="ECO:0000256" key="4">
    <source>
        <dbReference type="ARBA" id="ARBA00022617"/>
    </source>
</evidence>
<dbReference type="InterPro" id="IPR036909">
    <property type="entry name" value="Cyt_c-like_dom_sf"/>
</dbReference>
<dbReference type="EMBL" id="CP042806">
    <property type="protein sequence ID" value="QEE28655.1"/>
    <property type="molecule type" value="Genomic_DNA"/>
</dbReference>
<dbReference type="GO" id="GO:0020037">
    <property type="term" value="F:heme binding"/>
    <property type="evidence" value="ECO:0007669"/>
    <property type="project" value="InterPro"/>
</dbReference>
<accession>A0A5B9EC18</accession>
<keyword evidence="8" id="KW-0249">Electron transport</keyword>
<comment type="cofactor">
    <cofactor evidence="13">
        <name>heme</name>
        <dbReference type="ChEBI" id="CHEBI:30413"/>
    </cofactor>
    <text evidence="13">Binds 2 heme groups.</text>
</comment>
<keyword evidence="7" id="KW-0574">Periplasm</keyword>
<evidence type="ECO:0000256" key="6">
    <source>
        <dbReference type="ARBA" id="ARBA00022729"/>
    </source>
</evidence>
<dbReference type="InterPro" id="IPR004852">
    <property type="entry name" value="Di-haem_cyt_c_peroxidsae"/>
</dbReference>
<comment type="PTM">
    <text evidence="13">Binds 2 heme groups per subunit.</text>
</comment>
<name>A0A5B9EC18_9BACT</name>